<evidence type="ECO:0000313" key="9">
    <source>
        <dbReference type="Proteomes" id="UP000186883"/>
    </source>
</evidence>
<evidence type="ECO:0000256" key="3">
    <source>
        <dbReference type="ARBA" id="ARBA00023125"/>
    </source>
</evidence>
<proteinExistence type="inferred from homology"/>
<dbReference type="Gene3D" id="1.10.10.10">
    <property type="entry name" value="Winged helix-like DNA-binding domain superfamily/Winged helix DNA-binding domain"/>
    <property type="match status" value="1"/>
</dbReference>
<accession>A0A154MCT1</accession>
<dbReference type="Gene3D" id="3.40.190.290">
    <property type="match status" value="1"/>
</dbReference>
<gene>
    <name evidence="7" type="ORF">ATP06_0204920</name>
    <name evidence="6" type="ORF">AVL48_10635</name>
</gene>
<dbReference type="InterPro" id="IPR036390">
    <property type="entry name" value="WH_DNA-bd_sf"/>
</dbReference>
<keyword evidence="3" id="KW-0238">DNA-binding</keyword>
<dbReference type="SUPFAM" id="SSF46785">
    <property type="entry name" value="Winged helix' DNA-binding domain"/>
    <property type="match status" value="1"/>
</dbReference>
<keyword evidence="9" id="KW-1185">Reference proteome</keyword>
<feature type="domain" description="HTH lysR-type" evidence="5">
    <location>
        <begin position="13"/>
        <end position="66"/>
    </location>
</feature>
<dbReference type="SUPFAM" id="SSF53850">
    <property type="entry name" value="Periplasmic binding protein-like II"/>
    <property type="match status" value="1"/>
</dbReference>
<comment type="similarity">
    <text evidence="1">Belongs to the LysR transcriptional regulatory family.</text>
</comment>
<protein>
    <submittedName>
        <fullName evidence="6">LysR family transcriptional regulator</fullName>
    </submittedName>
</protein>
<dbReference type="Proteomes" id="UP000186883">
    <property type="component" value="Unassembled WGS sequence"/>
</dbReference>
<dbReference type="InterPro" id="IPR005119">
    <property type="entry name" value="LysR_subst-bd"/>
</dbReference>
<dbReference type="GO" id="GO:0003677">
    <property type="term" value="F:DNA binding"/>
    <property type="evidence" value="ECO:0007669"/>
    <property type="project" value="UniProtKB-KW"/>
</dbReference>
<comment type="caution">
    <text evidence="6">The sequence shown here is derived from an EMBL/GenBank/DDBJ whole genome shotgun (WGS) entry which is preliminary data.</text>
</comment>
<dbReference type="PANTHER" id="PTHR30346">
    <property type="entry name" value="TRANSCRIPTIONAL DUAL REGULATOR HCAR-RELATED"/>
    <property type="match status" value="1"/>
</dbReference>
<evidence type="ECO:0000256" key="1">
    <source>
        <dbReference type="ARBA" id="ARBA00009437"/>
    </source>
</evidence>
<dbReference type="Pfam" id="PF03466">
    <property type="entry name" value="LysR_substrate"/>
    <property type="match status" value="1"/>
</dbReference>
<dbReference type="Proteomes" id="UP000076321">
    <property type="component" value="Unassembled WGS sequence"/>
</dbReference>
<dbReference type="GO" id="GO:0032993">
    <property type="term" value="C:protein-DNA complex"/>
    <property type="evidence" value="ECO:0007669"/>
    <property type="project" value="TreeGrafter"/>
</dbReference>
<dbReference type="GO" id="GO:0003700">
    <property type="term" value="F:DNA-binding transcription factor activity"/>
    <property type="evidence" value="ECO:0007669"/>
    <property type="project" value="InterPro"/>
</dbReference>
<keyword evidence="4" id="KW-0804">Transcription</keyword>
<name>A0A154MCT1_9PSEU</name>
<reference evidence="7 9" key="2">
    <citation type="submission" date="2016-11" db="EMBL/GenBank/DDBJ databases">
        <title>Genome sequencing of Amycolatopsis regifaucium.</title>
        <authorList>
            <person name="Mayilraj S."/>
            <person name="Kaur N."/>
        </authorList>
    </citation>
    <scope>NUCLEOTIDE SEQUENCE [LARGE SCALE GENOMIC DNA]</scope>
    <source>
        <strain evidence="7 9">GY080</strain>
    </source>
</reference>
<evidence type="ECO:0000259" key="5">
    <source>
        <dbReference type="PROSITE" id="PS50931"/>
    </source>
</evidence>
<dbReference type="EMBL" id="LOBU02000005">
    <property type="protein sequence ID" value="OKA10242.1"/>
    <property type="molecule type" value="Genomic_DNA"/>
</dbReference>
<reference evidence="6 8" key="1">
    <citation type="submission" date="2015-12" db="EMBL/GenBank/DDBJ databases">
        <title>Amycolatopsis regifaucium genome sequencing and assembly.</title>
        <authorList>
            <person name="Mayilraj S."/>
        </authorList>
    </citation>
    <scope>NUCLEOTIDE SEQUENCE [LARGE SCALE GENOMIC DNA]</scope>
    <source>
        <strain evidence="6 8">GY080</strain>
    </source>
</reference>
<sequence length="299" mass="31951">MLNERMTAQLAPQLALLTALRRTTNVTRAAELLGVPQPTVSRRIAALGDALGAPLTVPDGRGIRLTRAAELLADAAERALAAVDTGVRQAREEVDPESGHIVLGFLHLLGRSLVPTLLRGYRADHPHVRFTLVQGSRQDMVDRLTSGELDLALLAPAPVDDPLLDTAVLAEQEIFLSVPTSHRLAGQPSAAIEDLKDEEFVLLETGYGLRTITDDLCAAAGFEPKIAFEGQESDTVRGLVAAGLGVALLPRFEPGSPAGVAEVPLVPPVGRTIGLAWRKDVVLPPAVARFRERVRAQPR</sequence>
<dbReference type="AlphaFoldDB" id="A0A154MCT1"/>
<dbReference type="OrthoDB" id="9803735at2"/>
<keyword evidence="2" id="KW-0805">Transcription regulation</keyword>
<dbReference type="EMBL" id="LQCI01000034">
    <property type="protein sequence ID" value="KZB82361.1"/>
    <property type="molecule type" value="Genomic_DNA"/>
</dbReference>
<evidence type="ECO:0000313" key="6">
    <source>
        <dbReference type="EMBL" id="KZB82361.1"/>
    </source>
</evidence>
<dbReference type="InterPro" id="IPR000847">
    <property type="entry name" value="LysR_HTH_N"/>
</dbReference>
<evidence type="ECO:0000256" key="2">
    <source>
        <dbReference type="ARBA" id="ARBA00023015"/>
    </source>
</evidence>
<dbReference type="PROSITE" id="PS50931">
    <property type="entry name" value="HTH_LYSR"/>
    <property type="match status" value="1"/>
</dbReference>
<organism evidence="6 8">
    <name type="scientific">Amycolatopsis regifaucium</name>
    <dbReference type="NCBI Taxonomy" id="546365"/>
    <lineage>
        <taxon>Bacteria</taxon>
        <taxon>Bacillati</taxon>
        <taxon>Actinomycetota</taxon>
        <taxon>Actinomycetes</taxon>
        <taxon>Pseudonocardiales</taxon>
        <taxon>Pseudonocardiaceae</taxon>
        <taxon>Amycolatopsis</taxon>
    </lineage>
</organism>
<evidence type="ECO:0000256" key="4">
    <source>
        <dbReference type="ARBA" id="ARBA00023163"/>
    </source>
</evidence>
<dbReference type="Pfam" id="PF00126">
    <property type="entry name" value="HTH_1"/>
    <property type="match status" value="1"/>
</dbReference>
<dbReference type="InterPro" id="IPR036388">
    <property type="entry name" value="WH-like_DNA-bd_sf"/>
</dbReference>
<evidence type="ECO:0000313" key="8">
    <source>
        <dbReference type="Proteomes" id="UP000076321"/>
    </source>
</evidence>
<dbReference type="PANTHER" id="PTHR30346:SF28">
    <property type="entry name" value="HTH-TYPE TRANSCRIPTIONAL REGULATOR CYNR"/>
    <property type="match status" value="1"/>
</dbReference>
<dbReference type="CDD" id="cd08434">
    <property type="entry name" value="PBP2_GltC_like"/>
    <property type="match status" value="1"/>
</dbReference>
<evidence type="ECO:0000313" key="7">
    <source>
        <dbReference type="EMBL" id="OKA10242.1"/>
    </source>
</evidence>